<accession>A0A5B7JWW4</accession>
<protein>
    <submittedName>
        <fullName evidence="1">Uncharacterized protein</fullName>
    </submittedName>
</protein>
<dbReference type="EMBL" id="VSRR010116792">
    <property type="protein sequence ID" value="MPC99055.1"/>
    <property type="molecule type" value="Genomic_DNA"/>
</dbReference>
<dbReference type="Proteomes" id="UP000324222">
    <property type="component" value="Unassembled WGS sequence"/>
</dbReference>
<reference evidence="1 2" key="1">
    <citation type="submission" date="2019-05" db="EMBL/GenBank/DDBJ databases">
        <title>Another draft genome of Portunus trituberculatus and its Hox gene families provides insights of decapod evolution.</title>
        <authorList>
            <person name="Jeong J.-H."/>
            <person name="Song I."/>
            <person name="Kim S."/>
            <person name="Choi T."/>
            <person name="Kim D."/>
            <person name="Ryu S."/>
            <person name="Kim W."/>
        </authorList>
    </citation>
    <scope>NUCLEOTIDE SEQUENCE [LARGE SCALE GENOMIC DNA]</scope>
    <source>
        <tissue evidence="1">Muscle</tissue>
    </source>
</reference>
<evidence type="ECO:0000313" key="2">
    <source>
        <dbReference type="Proteomes" id="UP000324222"/>
    </source>
</evidence>
<organism evidence="1 2">
    <name type="scientific">Portunus trituberculatus</name>
    <name type="common">Swimming crab</name>
    <name type="synonym">Neptunus trituberculatus</name>
    <dbReference type="NCBI Taxonomy" id="210409"/>
    <lineage>
        <taxon>Eukaryota</taxon>
        <taxon>Metazoa</taxon>
        <taxon>Ecdysozoa</taxon>
        <taxon>Arthropoda</taxon>
        <taxon>Crustacea</taxon>
        <taxon>Multicrustacea</taxon>
        <taxon>Malacostraca</taxon>
        <taxon>Eumalacostraca</taxon>
        <taxon>Eucarida</taxon>
        <taxon>Decapoda</taxon>
        <taxon>Pleocyemata</taxon>
        <taxon>Brachyura</taxon>
        <taxon>Eubrachyura</taxon>
        <taxon>Portunoidea</taxon>
        <taxon>Portunidae</taxon>
        <taxon>Portuninae</taxon>
        <taxon>Portunus</taxon>
    </lineage>
</organism>
<comment type="caution">
    <text evidence="1">The sequence shown here is derived from an EMBL/GenBank/DDBJ whole genome shotgun (WGS) entry which is preliminary data.</text>
</comment>
<gene>
    <name evidence="1" type="ORF">E2C01_094450</name>
</gene>
<dbReference type="AlphaFoldDB" id="A0A5B7JWW4"/>
<keyword evidence="2" id="KW-1185">Reference proteome</keyword>
<evidence type="ECO:0000313" key="1">
    <source>
        <dbReference type="EMBL" id="MPC99055.1"/>
    </source>
</evidence>
<name>A0A5B7JWW4_PORTR</name>
<proteinExistence type="predicted"/>
<sequence length="123" mass="14125">MERLLFEKGERPVCHESNQRVIIVLLHIWRTTAPLAPLPTSVVQHKATNEWREITRGGPFDRARLVREDGWQTSLISFRNDGSKGTIRTDQCSCMAWLAGPRDVPVCRVCPLSCRDNRDATYY</sequence>